<keyword evidence="3" id="KW-1185">Reference proteome</keyword>
<dbReference type="InterPro" id="IPR036779">
    <property type="entry name" value="LysM_dom_sf"/>
</dbReference>
<dbReference type="EMBL" id="JBFMIA010000031">
    <property type="protein sequence ID" value="MEW9503303.1"/>
    <property type="molecule type" value="Genomic_DNA"/>
</dbReference>
<dbReference type="Pfam" id="PF01476">
    <property type="entry name" value="LysM"/>
    <property type="match status" value="1"/>
</dbReference>
<dbReference type="PROSITE" id="PS51782">
    <property type="entry name" value="LYSM"/>
    <property type="match status" value="1"/>
</dbReference>
<dbReference type="Gene3D" id="3.10.350.10">
    <property type="entry name" value="LysM domain"/>
    <property type="match status" value="1"/>
</dbReference>
<organism evidence="2 3">
    <name type="scientific">Jeotgalibacillus marinus</name>
    <dbReference type="NCBI Taxonomy" id="86667"/>
    <lineage>
        <taxon>Bacteria</taxon>
        <taxon>Bacillati</taxon>
        <taxon>Bacillota</taxon>
        <taxon>Bacilli</taxon>
        <taxon>Bacillales</taxon>
        <taxon>Caryophanaceae</taxon>
        <taxon>Jeotgalibacillus</taxon>
    </lineage>
</organism>
<dbReference type="RefSeq" id="WP_367780792.1">
    <property type="nucleotide sequence ID" value="NZ_JBFMIA010000031.1"/>
</dbReference>
<evidence type="ECO:0000259" key="1">
    <source>
        <dbReference type="PROSITE" id="PS51782"/>
    </source>
</evidence>
<name>A0ABV3Q966_9BACL</name>
<accession>A0ABV3Q966</accession>
<comment type="caution">
    <text evidence="2">The sequence shown here is derived from an EMBL/GenBank/DDBJ whole genome shotgun (WGS) entry which is preliminary data.</text>
</comment>
<dbReference type="CDD" id="cd00118">
    <property type="entry name" value="LysM"/>
    <property type="match status" value="1"/>
</dbReference>
<dbReference type="InterPro" id="IPR018392">
    <property type="entry name" value="LysM"/>
</dbReference>
<evidence type="ECO:0000313" key="2">
    <source>
        <dbReference type="EMBL" id="MEW9503303.1"/>
    </source>
</evidence>
<gene>
    <name evidence="2" type="ORF">AB1471_16120</name>
</gene>
<dbReference type="Proteomes" id="UP001556040">
    <property type="component" value="Unassembled WGS sequence"/>
</dbReference>
<protein>
    <submittedName>
        <fullName evidence="2">LysM peptidoglycan-binding domain-containing protein</fullName>
    </submittedName>
</protein>
<dbReference type="SMART" id="SM00257">
    <property type="entry name" value="LysM"/>
    <property type="match status" value="1"/>
</dbReference>
<reference evidence="2 3" key="1">
    <citation type="journal article" date="1979" name="Int. J. Syst. Evol. Microbiol.">
        <title>Bacillus globisporus subsp. marinus subsp. nov.</title>
        <authorList>
            <person name="Liu H."/>
        </authorList>
    </citation>
    <scope>NUCLEOTIDE SEQUENCE [LARGE SCALE GENOMIC DNA]</scope>
    <source>
        <strain evidence="2 3">DSM 1297</strain>
    </source>
</reference>
<dbReference type="SUPFAM" id="SSF54106">
    <property type="entry name" value="LysM domain"/>
    <property type="match status" value="1"/>
</dbReference>
<feature type="domain" description="LysM" evidence="1">
    <location>
        <begin position="30"/>
        <end position="71"/>
    </location>
</feature>
<evidence type="ECO:0000313" key="3">
    <source>
        <dbReference type="Proteomes" id="UP001556040"/>
    </source>
</evidence>
<sequence length="71" mass="7566">MLKAAGESIAKDLVEYLGLKKKSSGGSSSSTHTVKYGDTLSEIAQDHGMTTKSLADLNGIKDYIKSLLAKY</sequence>
<proteinExistence type="predicted"/>